<evidence type="ECO:0000256" key="4">
    <source>
        <dbReference type="ARBA" id="ARBA00012568"/>
    </source>
</evidence>
<dbReference type="InterPro" id="IPR000073">
    <property type="entry name" value="AB_hydrolase_1"/>
</dbReference>
<dbReference type="PANTHER" id="PTHR43722">
    <property type="entry name" value="PROLINE IMINOPEPTIDASE"/>
    <property type="match status" value="1"/>
</dbReference>
<protein>
    <recommendedName>
        <fullName evidence="5">Proline iminopeptidase</fullName>
        <ecNumber evidence="4">3.4.11.5</ecNumber>
    </recommendedName>
    <alternativeName>
        <fullName evidence="10">Prolyl aminopeptidase</fullName>
    </alternativeName>
</protein>
<name>A0ABW8JRL3_9GAMM</name>
<dbReference type="Pfam" id="PF12697">
    <property type="entry name" value="Abhydrolase_6"/>
    <property type="match status" value="1"/>
</dbReference>
<evidence type="ECO:0000256" key="6">
    <source>
        <dbReference type="ARBA" id="ARBA00022438"/>
    </source>
</evidence>
<dbReference type="Proteomes" id="UP001620460">
    <property type="component" value="Unassembled WGS sequence"/>
</dbReference>
<dbReference type="GO" id="GO:0016787">
    <property type="term" value="F:hydrolase activity"/>
    <property type="evidence" value="ECO:0007669"/>
    <property type="project" value="UniProtKB-KW"/>
</dbReference>
<evidence type="ECO:0000256" key="8">
    <source>
        <dbReference type="ARBA" id="ARBA00022670"/>
    </source>
</evidence>
<evidence type="ECO:0000313" key="13">
    <source>
        <dbReference type="EMBL" id="MFK2903503.1"/>
    </source>
</evidence>
<evidence type="ECO:0000256" key="5">
    <source>
        <dbReference type="ARBA" id="ARBA00021843"/>
    </source>
</evidence>
<evidence type="ECO:0000256" key="9">
    <source>
        <dbReference type="ARBA" id="ARBA00022801"/>
    </source>
</evidence>
<proteinExistence type="inferred from homology"/>
<comment type="similarity">
    <text evidence="3">Belongs to the peptidase S33 family.</text>
</comment>
<evidence type="ECO:0000256" key="2">
    <source>
        <dbReference type="ARBA" id="ARBA00004496"/>
    </source>
</evidence>
<dbReference type="InterPro" id="IPR029058">
    <property type="entry name" value="AB_hydrolase_fold"/>
</dbReference>
<comment type="subcellular location">
    <subcellularLocation>
        <location evidence="2">Cytoplasm</location>
    </subcellularLocation>
</comment>
<evidence type="ECO:0000313" key="14">
    <source>
        <dbReference type="Proteomes" id="UP001620460"/>
    </source>
</evidence>
<organism evidence="13 14">
    <name type="scientific">Dyella ginsengisoli</name>
    <dbReference type="NCBI Taxonomy" id="363848"/>
    <lineage>
        <taxon>Bacteria</taxon>
        <taxon>Pseudomonadati</taxon>
        <taxon>Pseudomonadota</taxon>
        <taxon>Gammaproteobacteria</taxon>
        <taxon>Lysobacterales</taxon>
        <taxon>Rhodanobacteraceae</taxon>
        <taxon>Dyella</taxon>
    </lineage>
</organism>
<evidence type="ECO:0000259" key="12">
    <source>
        <dbReference type="Pfam" id="PF12697"/>
    </source>
</evidence>
<dbReference type="Gene3D" id="3.40.50.1820">
    <property type="entry name" value="alpha/beta hydrolase"/>
    <property type="match status" value="1"/>
</dbReference>
<comment type="catalytic activity">
    <reaction evidence="1">
        <text>Release of N-terminal proline from a peptide.</text>
        <dbReference type="EC" id="3.4.11.5"/>
    </reaction>
</comment>
<evidence type="ECO:0000256" key="11">
    <source>
        <dbReference type="SAM" id="SignalP"/>
    </source>
</evidence>
<reference evidence="13 14" key="1">
    <citation type="submission" date="2020-10" db="EMBL/GenBank/DDBJ databases">
        <title>Phylogeny of dyella-like bacteria.</title>
        <authorList>
            <person name="Fu J."/>
        </authorList>
    </citation>
    <scope>NUCLEOTIDE SEQUENCE [LARGE SCALE GENOMIC DNA]</scope>
    <source>
        <strain evidence="13 14">Gsoil3046</strain>
    </source>
</reference>
<dbReference type="PANTHER" id="PTHR43722:SF1">
    <property type="entry name" value="PROLINE IMINOPEPTIDASE"/>
    <property type="match status" value="1"/>
</dbReference>
<dbReference type="InterPro" id="IPR005944">
    <property type="entry name" value="Pro_iminopeptidase"/>
</dbReference>
<evidence type="ECO:0000256" key="1">
    <source>
        <dbReference type="ARBA" id="ARBA00001585"/>
    </source>
</evidence>
<dbReference type="EC" id="3.4.11.5" evidence="4"/>
<sequence length="379" mass="42427">MSSAVSRKRQRRVRRMAMLAVLVSALQLTSYSVCAEAPTDPRAVLRDARQFLGKDAVKDDRFVRIGGIEQWISVRGRHRDAPILLFLHGGPAFTTIPNSYLYTAEWQEYFTVVQWDQRGAGKTFGRNPDLSASSLSIDRMLKDAEEVVAYLRKTYQCQKIVLVGHSWGSILGLMLAQRHPDWFYAYVGVGQATDAHQSEAMGYQATLAAAIAAGDSEAVKELRAIAPFPDQHDPTADLAHLATERKWLAKYGGAVWRTDQAALDRAGLLSPDYTGTDWADRSRGLDYSLGALWPEITRVNLSTIRHIDCPVILLEGRHDLNVNAQLADRWLSQLTAPVKKLVWFEDSSHMVFEEEPGKTLVTLEREVLPLTRRKEGPAN</sequence>
<dbReference type="RefSeq" id="WP_404631002.1">
    <property type="nucleotide sequence ID" value="NZ_JADIKM010000001.1"/>
</dbReference>
<accession>A0ABW8JRL3</accession>
<keyword evidence="7" id="KW-0963">Cytoplasm</keyword>
<evidence type="ECO:0000256" key="3">
    <source>
        <dbReference type="ARBA" id="ARBA00010088"/>
    </source>
</evidence>
<keyword evidence="8" id="KW-0645">Protease</keyword>
<dbReference type="InterPro" id="IPR002410">
    <property type="entry name" value="Peptidase_S33"/>
</dbReference>
<feature type="domain" description="AB hydrolase-1" evidence="12">
    <location>
        <begin position="84"/>
        <end position="359"/>
    </location>
</feature>
<feature type="chain" id="PRO_5046520676" description="Proline iminopeptidase" evidence="11">
    <location>
        <begin position="36"/>
        <end position="379"/>
    </location>
</feature>
<keyword evidence="11" id="KW-0732">Signal</keyword>
<dbReference type="PRINTS" id="PR00793">
    <property type="entry name" value="PROAMNOPTASE"/>
</dbReference>
<feature type="signal peptide" evidence="11">
    <location>
        <begin position="1"/>
        <end position="35"/>
    </location>
</feature>
<keyword evidence="9 13" id="KW-0378">Hydrolase</keyword>
<evidence type="ECO:0000256" key="7">
    <source>
        <dbReference type="ARBA" id="ARBA00022490"/>
    </source>
</evidence>
<dbReference type="SUPFAM" id="SSF53474">
    <property type="entry name" value="alpha/beta-Hydrolases"/>
    <property type="match status" value="1"/>
</dbReference>
<comment type="caution">
    <text evidence="13">The sequence shown here is derived from an EMBL/GenBank/DDBJ whole genome shotgun (WGS) entry which is preliminary data.</text>
</comment>
<gene>
    <name evidence="13" type="ORF">ISP17_05990</name>
</gene>
<keyword evidence="14" id="KW-1185">Reference proteome</keyword>
<evidence type="ECO:0000256" key="10">
    <source>
        <dbReference type="ARBA" id="ARBA00029605"/>
    </source>
</evidence>
<dbReference type="EMBL" id="JADIKM010000001">
    <property type="protein sequence ID" value="MFK2903503.1"/>
    <property type="molecule type" value="Genomic_DNA"/>
</dbReference>
<keyword evidence="6" id="KW-0031">Aminopeptidase</keyword>